<dbReference type="Gene3D" id="6.20.400.20">
    <property type="match status" value="1"/>
</dbReference>
<accession>A0ABV0NV68</accession>
<feature type="transmembrane region" description="Helical" evidence="1">
    <location>
        <begin position="86"/>
        <end position="110"/>
    </location>
</feature>
<organism evidence="2 3">
    <name type="scientific">Goodea atripinnis</name>
    <dbReference type="NCBI Taxonomy" id="208336"/>
    <lineage>
        <taxon>Eukaryota</taxon>
        <taxon>Metazoa</taxon>
        <taxon>Chordata</taxon>
        <taxon>Craniata</taxon>
        <taxon>Vertebrata</taxon>
        <taxon>Euteleostomi</taxon>
        <taxon>Actinopterygii</taxon>
        <taxon>Neopterygii</taxon>
        <taxon>Teleostei</taxon>
        <taxon>Neoteleostei</taxon>
        <taxon>Acanthomorphata</taxon>
        <taxon>Ovalentaria</taxon>
        <taxon>Atherinomorphae</taxon>
        <taxon>Cyprinodontiformes</taxon>
        <taxon>Goodeidae</taxon>
        <taxon>Goodea</taxon>
    </lineage>
</organism>
<protein>
    <recommendedName>
        <fullName evidence="4">G-protein coupled receptors family 1 profile domain-containing protein</fullName>
    </recommendedName>
</protein>
<evidence type="ECO:0000256" key="1">
    <source>
        <dbReference type="SAM" id="Phobius"/>
    </source>
</evidence>
<keyword evidence="1" id="KW-0472">Membrane</keyword>
<keyword evidence="1" id="KW-1133">Transmembrane helix</keyword>
<gene>
    <name evidence="2" type="ORF">GOODEAATRI_016846</name>
</gene>
<evidence type="ECO:0000313" key="2">
    <source>
        <dbReference type="EMBL" id="MEQ2175323.1"/>
    </source>
</evidence>
<proteinExistence type="predicted"/>
<evidence type="ECO:0008006" key="4">
    <source>
        <dbReference type="Google" id="ProtNLM"/>
    </source>
</evidence>
<feature type="transmembrane region" description="Helical" evidence="1">
    <location>
        <begin position="45"/>
        <end position="74"/>
    </location>
</feature>
<sequence length="128" mass="13597">MEPYTVPGAQLSLSDLYSPFNVSIPGEAELNSSEPESPVRSAGGMIIPVSITALYSVICVVGLLGNVLVMYGVVRCLFKNTIDSRSAWILTSVWIGNWAVAMLRALGLIACGKAHTDISVDGLFCYVG</sequence>
<name>A0ABV0NV68_9TELE</name>
<dbReference type="EMBL" id="JAHRIO010051302">
    <property type="protein sequence ID" value="MEQ2175323.1"/>
    <property type="molecule type" value="Genomic_DNA"/>
</dbReference>
<evidence type="ECO:0000313" key="3">
    <source>
        <dbReference type="Proteomes" id="UP001476798"/>
    </source>
</evidence>
<keyword evidence="1" id="KW-0812">Transmembrane</keyword>
<comment type="caution">
    <text evidence="2">The sequence shown here is derived from an EMBL/GenBank/DDBJ whole genome shotgun (WGS) entry which is preliminary data.</text>
</comment>
<reference evidence="2 3" key="1">
    <citation type="submission" date="2021-06" db="EMBL/GenBank/DDBJ databases">
        <authorList>
            <person name="Palmer J.M."/>
        </authorList>
    </citation>
    <scope>NUCLEOTIDE SEQUENCE [LARGE SCALE GENOMIC DNA]</scope>
    <source>
        <strain evidence="2 3">GA_2019</strain>
        <tissue evidence="2">Muscle</tissue>
    </source>
</reference>
<keyword evidence="3" id="KW-1185">Reference proteome</keyword>
<dbReference type="Proteomes" id="UP001476798">
    <property type="component" value="Unassembled WGS sequence"/>
</dbReference>